<protein>
    <submittedName>
        <fullName evidence="1">Uncharacterized protein</fullName>
    </submittedName>
</protein>
<sequence>MVSVAHYFLTKKWIPWRVRNYAERLIEEKIRERAPSLYRIAHFGRHKNIVRRITDGPSHHFFGYYDKCPWNRSSRYLLSHRVEFMDRPPEQDDEVCIGYSELENGNTWYPLARTKAWNWQQGAMLRWNPASTKNVLFNDRDSQGFVGISLDIVTGEKRVYPKPIYTMTQDGTVALSLNFARLHINRPGYGYVGIQDRWADDPHPSEDGIYRMDMQSGDYSLILSLHDLANYQPDEMMTTAKHWVNHLQINPDGTRFLFLHRWSSQDVLFHSRLFSMALDGSELKLVLDYGMVSHYDWFDNENLLVWGRHPMKGDRYYLINVPSGAVKVMGDDVLTCDGHCSFSPNKKWILTDTYPDQYGMRTLILYRMSDGKRIDVDRFYSPKEIWGEIRCDLHPRWNPDGTQVCIDSVHEGQRQVYVVDVSSLIQV</sequence>
<dbReference type="SUPFAM" id="SSF82171">
    <property type="entry name" value="DPP6 N-terminal domain-like"/>
    <property type="match status" value="1"/>
</dbReference>
<evidence type="ECO:0000313" key="1">
    <source>
        <dbReference type="EMBL" id="QNO45268.1"/>
    </source>
</evidence>
<accession>A0A7G9YB84</accession>
<dbReference type="EMBL" id="MT631218">
    <property type="protein sequence ID" value="QNO46810.1"/>
    <property type="molecule type" value="Genomic_DNA"/>
</dbReference>
<organism evidence="1">
    <name type="scientific">Candidatus Methanogaster sp. ANME-2c ERB4</name>
    <dbReference type="NCBI Taxonomy" id="2759911"/>
    <lineage>
        <taxon>Archaea</taxon>
        <taxon>Methanobacteriati</taxon>
        <taxon>Methanobacteriota</taxon>
        <taxon>Stenosarchaea group</taxon>
        <taxon>Methanomicrobia</taxon>
        <taxon>Methanosarcinales</taxon>
        <taxon>ANME-2 cluster</taxon>
        <taxon>Candidatus Methanogasteraceae</taxon>
        <taxon>Candidatus Methanogaster</taxon>
    </lineage>
</organism>
<name>A0A7G9YB84_9EURY</name>
<gene>
    <name evidence="2" type="ORF">FAOAFBCF_00008</name>
    <name evidence="1" type="ORF">GHMBFEBI_00002</name>
</gene>
<proteinExistence type="predicted"/>
<evidence type="ECO:0000313" key="2">
    <source>
        <dbReference type="EMBL" id="QNO46810.1"/>
    </source>
</evidence>
<dbReference type="EMBL" id="MT631090">
    <property type="protein sequence ID" value="QNO45268.1"/>
    <property type="molecule type" value="Genomic_DNA"/>
</dbReference>
<dbReference type="AlphaFoldDB" id="A0A7G9YB84"/>
<dbReference type="Gene3D" id="2.130.10.10">
    <property type="entry name" value="YVTN repeat-like/Quinoprotein amine dehydrogenase"/>
    <property type="match status" value="1"/>
</dbReference>
<dbReference type="InterPro" id="IPR015943">
    <property type="entry name" value="WD40/YVTN_repeat-like_dom_sf"/>
</dbReference>
<reference evidence="1" key="1">
    <citation type="submission" date="2020-06" db="EMBL/GenBank/DDBJ databases">
        <title>Unique genomic features of the anaerobic methanotrophic archaea.</title>
        <authorList>
            <person name="Chadwick G.L."/>
            <person name="Skennerton C.T."/>
            <person name="Laso-Perez R."/>
            <person name="Leu A.O."/>
            <person name="Speth D.R."/>
            <person name="Yu H."/>
            <person name="Morgan-Lang C."/>
            <person name="Hatzenpichler R."/>
            <person name="Goudeau D."/>
            <person name="Malmstrom R."/>
            <person name="Brazelton W.J."/>
            <person name="Woyke T."/>
            <person name="Hallam S.J."/>
            <person name="Tyson G.W."/>
            <person name="Wegener G."/>
            <person name="Boetius A."/>
            <person name="Orphan V."/>
        </authorList>
    </citation>
    <scope>NUCLEOTIDE SEQUENCE</scope>
</reference>